<dbReference type="PROSITE" id="PS00198">
    <property type="entry name" value="4FE4S_FER_1"/>
    <property type="match status" value="1"/>
</dbReference>
<dbReference type="EMBL" id="CP024727">
    <property type="protein sequence ID" value="ATV31120.1"/>
    <property type="molecule type" value="Genomic_DNA"/>
</dbReference>
<dbReference type="SUPFAM" id="SSF54862">
    <property type="entry name" value="4Fe-4S ferredoxins"/>
    <property type="match status" value="1"/>
</dbReference>
<proteinExistence type="predicted"/>
<dbReference type="InterPro" id="IPR007516">
    <property type="entry name" value="Co_F420_Hydgase/DH_bsu_N"/>
</dbReference>
<dbReference type="InterPro" id="IPR017900">
    <property type="entry name" value="4Fe4S_Fe_S_CS"/>
</dbReference>
<dbReference type="Pfam" id="PF04432">
    <property type="entry name" value="FrhB_FdhB_C"/>
    <property type="match status" value="1"/>
</dbReference>
<evidence type="ECO:0000313" key="2">
    <source>
        <dbReference type="Proteomes" id="UP000230742"/>
    </source>
</evidence>
<reference evidence="1 2" key="1">
    <citation type="submission" date="2017-11" db="EMBL/GenBank/DDBJ databases">
        <title>Genome sequencing of Prevotella intermedia KCOM 1949.</title>
        <authorList>
            <person name="Kook J.-K."/>
            <person name="Park S.-N."/>
            <person name="Lim Y.K."/>
        </authorList>
    </citation>
    <scope>NUCLEOTIDE SEQUENCE [LARGE SCALE GENOMIC DNA]</scope>
    <source>
        <strain evidence="1 2">KCOM 1949</strain>
    </source>
</reference>
<gene>
    <name evidence="1" type="ORF">CTM46_06485</name>
</gene>
<dbReference type="RefSeq" id="WP_099995800.1">
    <property type="nucleotide sequence ID" value="NZ_CP024727.1"/>
</dbReference>
<name>A0A2D3MBD3_PREIN</name>
<protein>
    <submittedName>
        <fullName evidence="1">Uncharacterized protein</fullName>
    </submittedName>
</protein>
<dbReference type="Pfam" id="PF12838">
    <property type="entry name" value="Fer4_7"/>
    <property type="match status" value="1"/>
</dbReference>
<dbReference type="Proteomes" id="UP000230742">
    <property type="component" value="Chromosome 1"/>
</dbReference>
<dbReference type="PANTHER" id="PTHR43193:SF2">
    <property type="entry name" value="POLYFERREDOXIN PROTEIN FWDF"/>
    <property type="match status" value="1"/>
</dbReference>
<sequence>MNNMLRVDNKTSQECCGCTACVVSCPFGAIKMIPDELGFKYPLIDNDLCTNCGKCFKDCQFTTTYKVFNNLEEPLIYAARLKDEEKLSQSQSGGAFSAIAETILAQGGIVYGVSYSKNFKVNHCKVTNIDALNSIKGSKYVQSNLDRIFIDVINELKNNKLVLFSGVPCQVENLRKQTERIKTGKLVTIDILCHGVGAPKIWEDYLHYLEKKHSSPLQKVNMRDKLLGWRGGIETYIFNNKKKIITESYLYLYFSHFIQRESCYNCPYTNLKRVGDISLGDFWHWEETVHKEFRDNKGISLMFINSSIGKTLFNEASNMLDIIPSNTKECMQNVLRHSIQPNIKRKNFLKDYKQNGFKYVAHKYGDLGYIYKIKIFIAKKLSTIKQKL</sequence>
<dbReference type="InterPro" id="IPR007525">
    <property type="entry name" value="FrhB_FdhB_C"/>
</dbReference>
<organism evidence="1 2">
    <name type="scientific">Prevotella intermedia</name>
    <dbReference type="NCBI Taxonomy" id="28131"/>
    <lineage>
        <taxon>Bacteria</taxon>
        <taxon>Pseudomonadati</taxon>
        <taxon>Bacteroidota</taxon>
        <taxon>Bacteroidia</taxon>
        <taxon>Bacteroidales</taxon>
        <taxon>Prevotellaceae</taxon>
        <taxon>Prevotella</taxon>
    </lineage>
</organism>
<dbReference type="Pfam" id="PF04422">
    <property type="entry name" value="FrhB_FdhB_N"/>
    <property type="match status" value="1"/>
</dbReference>
<dbReference type="PROSITE" id="PS51379">
    <property type="entry name" value="4FE4S_FER_2"/>
    <property type="match status" value="2"/>
</dbReference>
<evidence type="ECO:0000313" key="1">
    <source>
        <dbReference type="EMBL" id="ATV31120.1"/>
    </source>
</evidence>
<dbReference type="InterPro" id="IPR017896">
    <property type="entry name" value="4Fe4S_Fe-S-bd"/>
</dbReference>
<dbReference type="PANTHER" id="PTHR43193">
    <property type="match status" value="1"/>
</dbReference>
<dbReference type="Gene3D" id="3.30.70.20">
    <property type="match status" value="1"/>
</dbReference>
<dbReference type="InterPro" id="IPR052977">
    <property type="entry name" value="Polyferredoxin-like_ET"/>
</dbReference>
<dbReference type="AlphaFoldDB" id="A0A2D3MBD3"/>
<accession>A0A2D3MBD3</accession>